<accession>A0A9Q4FXU6</accession>
<dbReference type="InterPro" id="IPR010719">
    <property type="entry name" value="MnmM_MeTrfase"/>
</dbReference>
<sequence length="190" mass="21274">MKLTRILPFARELLAKAVPKSGIAIDATAGNGHDTLFLAKCVGEHGFVYSFDIQKQAIETTKSRLMSESALAPVNLIHDGHENLLTYLKTEHNGQVDGAIFNLGYLPGSDKSVVTIAETTITAIRHILIHLKSEGLLILVIYSGHMEGKKEREVLIPFVRQLPQDMYHVLEYRFTNQRNNPPFIIAIEKR</sequence>
<dbReference type="Pfam" id="PF06962">
    <property type="entry name" value="rRNA_methylase"/>
    <property type="match status" value="1"/>
</dbReference>
<dbReference type="EMBL" id="JABXYM010000001">
    <property type="protein sequence ID" value="MCR6095447.1"/>
    <property type="molecule type" value="Genomic_DNA"/>
</dbReference>
<keyword evidence="2" id="KW-1185">Reference proteome</keyword>
<reference evidence="1" key="1">
    <citation type="submission" date="2020-06" db="EMBL/GenBank/DDBJ databases">
        <title>Insight into the genomes of haloalkaliphilic bacilli from Kenyan soda lakes.</title>
        <authorList>
            <person name="Mwirichia R."/>
            <person name="Villamizar G.C."/>
            <person name="Poehlein A."/>
            <person name="Mugweru J."/>
            <person name="Kipnyargis A."/>
            <person name="Kiplimo D."/>
            <person name="Orwa P."/>
            <person name="Daniel R."/>
        </authorList>
    </citation>
    <scope>NUCLEOTIDE SEQUENCE</scope>
    <source>
        <strain evidence="1">B1096_S55</strain>
    </source>
</reference>
<dbReference type="GO" id="GO:0032259">
    <property type="term" value="P:methylation"/>
    <property type="evidence" value="ECO:0007669"/>
    <property type="project" value="UniProtKB-KW"/>
</dbReference>
<dbReference type="SUPFAM" id="SSF53335">
    <property type="entry name" value="S-adenosyl-L-methionine-dependent methyltransferases"/>
    <property type="match status" value="1"/>
</dbReference>
<keyword evidence="1" id="KW-0808">Transferase</keyword>
<comment type="caution">
    <text evidence="1">The sequence shown here is derived from an EMBL/GenBank/DDBJ whole genome shotgun (WGS) entry which is preliminary data.</text>
</comment>
<evidence type="ECO:0000313" key="2">
    <source>
        <dbReference type="Proteomes" id="UP001057753"/>
    </source>
</evidence>
<organism evidence="1 2">
    <name type="scientific">Salipaludibacillus agaradhaerens</name>
    <name type="common">Bacillus agaradhaerens</name>
    <dbReference type="NCBI Taxonomy" id="76935"/>
    <lineage>
        <taxon>Bacteria</taxon>
        <taxon>Bacillati</taxon>
        <taxon>Bacillota</taxon>
        <taxon>Bacilli</taxon>
        <taxon>Bacillales</taxon>
        <taxon>Bacillaceae</taxon>
    </lineage>
</organism>
<dbReference type="CDD" id="cd02440">
    <property type="entry name" value="AdoMet_MTases"/>
    <property type="match status" value="1"/>
</dbReference>
<protein>
    <submittedName>
        <fullName evidence="1">Class I SAM-dependent methyltransferase</fullName>
    </submittedName>
</protein>
<gene>
    <name evidence="1" type="ORF">HXA33_02735</name>
</gene>
<dbReference type="InterPro" id="IPR029063">
    <property type="entry name" value="SAM-dependent_MTases_sf"/>
</dbReference>
<dbReference type="PANTHER" id="PTHR35276">
    <property type="entry name" value="S-ADENOSYL-L-METHIONINE-DEPENDENT METHYLTRANSFERASES SUPERFAMILY PROTEIN"/>
    <property type="match status" value="1"/>
</dbReference>
<dbReference type="RefSeq" id="WP_257820221.1">
    <property type="nucleotide sequence ID" value="NZ_JABXYM010000001.1"/>
</dbReference>
<dbReference type="GO" id="GO:0008168">
    <property type="term" value="F:methyltransferase activity"/>
    <property type="evidence" value="ECO:0007669"/>
    <property type="project" value="UniProtKB-KW"/>
</dbReference>
<dbReference type="Proteomes" id="UP001057753">
    <property type="component" value="Unassembled WGS sequence"/>
</dbReference>
<keyword evidence="1" id="KW-0489">Methyltransferase</keyword>
<name>A0A9Q4FXU6_SALAG</name>
<dbReference type="PANTHER" id="PTHR35276:SF1">
    <property type="entry name" value="TRNA (MNM(5)S(2)U34)-METHYLTRANSFERASE, CHLOROPLASTIC"/>
    <property type="match status" value="1"/>
</dbReference>
<proteinExistence type="predicted"/>
<dbReference type="AlphaFoldDB" id="A0A9Q4FXU6"/>
<evidence type="ECO:0000313" key="1">
    <source>
        <dbReference type="EMBL" id="MCR6095447.1"/>
    </source>
</evidence>
<dbReference type="Gene3D" id="3.40.50.150">
    <property type="entry name" value="Vaccinia Virus protein VP39"/>
    <property type="match status" value="1"/>
</dbReference>